<keyword evidence="1" id="KW-0472">Membrane</keyword>
<name>A9GY46_SORC5</name>
<protein>
    <recommendedName>
        <fullName evidence="4">HdeD protein</fullName>
    </recommendedName>
</protein>
<dbReference type="InterPro" id="IPR005325">
    <property type="entry name" value="DUF308_memb"/>
</dbReference>
<dbReference type="eggNOG" id="COG3247">
    <property type="taxonomic scope" value="Bacteria"/>
</dbReference>
<feature type="transmembrane region" description="Helical" evidence="1">
    <location>
        <begin position="54"/>
        <end position="73"/>
    </location>
</feature>
<keyword evidence="1" id="KW-0812">Transmembrane</keyword>
<dbReference type="EMBL" id="AM746676">
    <property type="protein sequence ID" value="CAN97183.1"/>
    <property type="molecule type" value="Genomic_DNA"/>
</dbReference>
<dbReference type="HOGENOM" id="CLU_091585_2_1_7"/>
<feature type="transmembrane region" description="Helical" evidence="1">
    <location>
        <begin position="110"/>
        <end position="129"/>
    </location>
</feature>
<evidence type="ECO:0000256" key="1">
    <source>
        <dbReference type="SAM" id="Phobius"/>
    </source>
</evidence>
<organism evidence="2 3">
    <name type="scientific">Sorangium cellulosum (strain So ce56)</name>
    <name type="common">Polyangium cellulosum (strain So ce56)</name>
    <dbReference type="NCBI Taxonomy" id="448385"/>
    <lineage>
        <taxon>Bacteria</taxon>
        <taxon>Pseudomonadati</taxon>
        <taxon>Myxococcota</taxon>
        <taxon>Polyangia</taxon>
        <taxon>Polyangiales</taxon>
        <taxon>Polyangiaceae</taxon>
        <taxon>Sorangium</taxon>
    </lineage>
</organism>
<dbReference type="GO" id="GO:0005886">
    <property type="term" value="C:plasma membrane"/>
    <property type="evidence" value="ECO:0007669"/>
    <property type="project" value="TreeGrafter"/>
</dbReference>
<dbReference type="Pfam" id="PF03729">
    <property type="entry name" value="DUF308"/>
    <property type="match status" value="1"/>
</dbReference>
<dbReference type="InterPro" id="IPR052712">
    <property type="entry name" value="Acid_resist_chaperone_HdeD"/>
</dbReference>
<dbReference type="BioCyc" id="SCEL448385:SCE_RS35990-MONOMER"/>
<proteinExistence type="predicted"/>
<evidence type="ECO:0000313" key="3">
    <source>
        <dbReference type="Proteomes" id="UP000002139"/>
    </source>
</evidence>
<accession>A9GY46</accession>
<sequence length="199" mass="21272">MADRWEDPVRTTSFGLQLVEPHTLRENRGSFIGLGIALLVLGALAILMPVIASLVTAVAIGAVLVASGLFQGLHAIQHRQWANCGWSLASALLQIAAGVLIVAFPVTGTVTLTLILAAFFFAEGFLKIVRALQHREMPAWGWLLFDGLLALALGVLIWWRWPSTAAWAIGLLVGVNVLVSGTSMLLIGTSARQRPVASM</sequence>
<feature type="transmembrane region" description="Helical" evidence="1">
    <location>
        <begin position="141"/>
        <end position="159"/>
    </location>
</feature>
<dbReference type="AlphaFoldDB" id="A9GY46"/>
<dbReference type="STRING" id="448385.sce7014"/>
<keyword evidence="1" id="KW-1133">Transmembrane helix</keyword>
<dbReference type="Proteomes" id="UP000002139">
    <property type="component" value="Chromosome"/>
</dbReference>
<feature type="transmembrane region" description="Helical" evidence="1">
    <location>
        <begin position="31"/>
        <end position="48"/>
    </location>
</feature>
<dbReference type="PANTHER" id="PTHR34989">
    <property type="entry name" value="PROTEIN HDED"/>
    <property type="match status" value="1"/>
</dbReference>
<evidence type="ECO:0008006" key="4">
    <source>
        <dbReference type="Google" id="ProtNLM"/>
    </source>
</evidence>
<keyword evidence="3" id="KW-1185">Reference proteome</keyword>
<dbReference type="KEGG" id="scl:sce7014"/>
<dbReference type="RefSeq" id="WP_012239622.1">
    <property type="nucleotide sequence ID" value="NC_010162.1"/>
</dbReference>
<gene>
    <name evidence="2" type="ordered locus">sce7014</name>
</gene>
<feature type="transmembrane region" description="Helical" evidence="1">
    <location>
        <begin position="85"/>
        <end position="104"/>
    </location>
</feature>
<evidence type="ECO:0000313" key="2">
    <source>
        <dbReference type="EMBL" id="CAN97183.1"/>
    </source>
</evidence>
<dbReference type="PANTHER" id="PTHR34989:SF1">
    <property type="entry name" value="PROTEIN HDED"/>
    <property type="match status" value="1"/>
</dbReference>
<reference evidence="2 3" key="1">
    <citation type="journal article" date="2007" name="Nat. Biotechnol.">
        <title>Complete genome sequence of the myxobacterium Sorangium cellulosum.</title>
        <authorList>
            <person name="Schneiker S."/>
            <person name="Perlova O."/>
            <person name="Kaiser O."/>
            <person name="Gerth K."/>
            <person name="Alici A."/>
            <person name="Altmeyer M.O."/>
            <person name="Bartels D."/>
            <person name="Bekel T."/>
            <person name="Beyer S."/>
            <person name="Bode E."/>
            <person name="Bode H.B."/>
            <person name="Bolten C.J."/>
            <person name="Choudhuri J.V."/>
            <person name="Doss S."/>
            <person name="Elnakady Y.A."/>
            <person name="Frank B."/>
            <person name="Gaigalat L."/>
            <person name="Goesmann A."/>
            <person name="Groeger C."/>
            <person name="Gross F."/>
            <person name="Jelsbak L."/>
            <person name="Jelsbak L."/>
            <person name="Kalinowski J."/>
            <person name="Kegler C."/>
            <person name="Knauber T."/>
            <person name="Konietzny S."/>
            <person name="Kopp M."/>
            <person name="Krause L."/>
            <person name="Krug D."/>
            <person name="Linke B."/>
            <person name="Mahmud T."/>
            <person name="Martinez-Arias R."/>
            <person name="McHardy A.C."/>
            <person name="Merai M."/>
            <person name="Meyer F."/>
            <person name="Mormann S."/>
            <person name="Munoz-Dorado J."/>
            <person name="Perez J."/>
            <person name="Pradella S."/>
            <person name="Rachid S."/>
            <person name="Raddatz G."/>
            <person name="Rosenau F."/>
            <person name="Rueckert C."/>
            <person name="Sasse F."/>
            <person name="Scharfe M."/>
            <person name="Schuster S.C."/>
            <person name="Suen G."/>
            <person name="Treuner-Lange A."/>
            <person name="Velicer G.J."/>
            <person name="Vorholter F.-J."/>
            <person name="Weissman K.J."/>
            <person name="Welch R.D."/>
            <person name="Wenzel S.C."/>
            <person name="Whitworth D.E."/>
            <person name="Wilhelm S."/>
            <person name="Wittmann C."/>
            <person name="Bloecker H."/>
            <person name="Puehler A."/>
            <person name="Mueller R."/>
        </authorList>
    </citation>
    <scope>NUCLEOTIDE SEQUENCE [LARGE SCALE GENOMIC DNA]</scope>
    <source>
        <strain evidence="3">So ce56</strain>
    </source>
</reference>
<dbReference type="OrthoDB" id="9815400at2"/>
<feature type="transmembrane region" description="Helical" evidence="1">
    <location>
        <begin position="165"/>
        <end position="187"/>
    </location>
</feature>